<sequence length="73" mass="7784">MVGPVYYSKATKISVIVEGEGYIEMACPHLSSSRSRGQRGGKGSSGPRNSSTRYWKVSGALRVKTRCGVCNSG</sequence>
<keyword evidence="3" id="KW-1185">Reference proteome</keyword>
<dbReference type="Gene3D" id="2.60.120.10">
    <property type="entry name" value="Jelly Rolls"/>
    <property type="match status" value="1"/>
</dbReference>
<organism evidence="2 3">
    <name type="scientific">Quercus suber</name>
    <name type="common">Cork oak</name>
    <dbReference type="NCBI Taxonomy" id="58331"/>
    <lineage>
        <taxon>Eukaryota</taxon>
        <taxon>Viridiplantae</taxon>
        <taxon>Streptophyta</taxon>
        <taxon>Embryophyta</taxon>
        <taxon>Tracheophyta</taxon>
        <taxon>Spermatophyta</taxon>
        <taxon>Magnoliopsida</taxon>
        <taxon>eudicotyledons</taxon>
        <taxon>Gunneridae</taxon>
        <taxon>Pentapetalae</taxon>
        <taxon>rosids</taxon>
        <taxon>fabids</taxon>
        <taxon>Fagales</taxon>
        <taxon>Fagaceae</taxon>
        <taxon>Quercus</taxon>
    </lineage>
</organism>
<gene>
    <name evidence="2" type="ORF">CFP56_011821</name>
</gene>
<dbReference type="InterPro" id="IPR011051">
    <property type="entry name" value="RmlC_Cupin_sf"/>
</dbReference>
<dbReference type="EMBL" id="PKMF04000194">
    <property type="protein sequence ID" value="KAK7843940.1"/>
    <property type="molecule type" value="Genomic_DNA"/>
</dbReference>
<reference evidence="2 3" key="1">
    <citation type="journal article" date="2018" name="Sci. Data">
        <title>The draft genome sequence of cork oak.</title>
        <authorList>
            <person name="Ramos A.M."/>
            <person name="Usie A."/>
            <person name="Barbosa P."/>
            <person name="Barros P.M."/>
            <person name="Capote T."/>
            <person name="Chaves I."/>
            <person name="Simoes F."/>
            <person name="Abreu I."/>
            <person name="Carrasquinho I."/>
            <person name="Faro C."/>
            <person name="Guimaraes J.B."/>
            <person name="Mendonca D."/>
            <person name="Nobrega F."/>
            <person name="Rodrigues L."/>
            <person name="Saibo N.J.M."/>
            <person name="Varela M.C."/>
            <person name="Egas C."/>
            <person name="Matos J."/>
            <person name="Miguel C.M."/>
            <person name="Oliveira M.M."/>
            <person name="Ricardo C.P."/>
            <person name="Goncalves S."/>
        </authorList>
    </citation>
    <scope>NUCLEOTIDE SEQUENCE [LARGE SCALE GENOMIC DNA]</scope>
    <source>
        <strain evidence="3">cv. HL8</strain>
    </source>
</reference>
<evidence type="ECO:0000256" key="1">
    <source>
        <dbReference type="SAM" id="MobiDB-lite"/>
    </source>
</evidence>
<evidence type="ECO:0000313" key="2">
    <source>
        <dbReference type="EMBL" id="KAK7843940.1"/>
    </source>
</evidence>
<proteinExistence type="predicted"/>
<evidence type="ECO:0000313" key="3">
    <source>
        <dbReference type="Proteomes" id="UP000237347"/>
    </source>
</evidence>
<feature type="region of interest" description="Disordered" evidence="1">
    <location>
        <begin position="30"/>
        <end position="52"/>
    </location>
</feature>
<dbReference type="SUPFAM" id="SSF51182">
    <property type="entry name" value="RmlC-like cupins"/>
    <property type="match status" value="1"/>
</dbReference>
<protein>
    <submittedName>
        <fullName evidence="2">Cupincin</fullName>
    </submittedName>
</protein>
<name>A0AAW0KYG2_QUESU</name>
<accession>A0AAW0KYG2</accession>
<dbReference type="InterPro" id="IPR014710">
    <property type="entry name" value="RmlC-like_jellyroll"/>
</dbReference>
<comment type="caution">
    <text evidence="2">The sequence shown here is derived from an EMBL/GenBank/DDBJ whole genome shotgun (WGS) entry which is preliminary data.</text>
</comment>
<dbReference type="Gramene" id="rna-CFP56_73427">
    <property type="protein sequence ID" value="cds-POE73164.1"/>
    <property type="gene ID" value="gene-CFP56_73427"/>
</dbReference>
<dbReference type="Proteomes" id="UP000237347">
    <property type="component" value="Unassembled WGS sequence"/>
</dbReference>
<dbReference type="AlphaFoldDB" id="A0AAW0KYG2"/>